<reference evidence="1" key="1">
    <citation type="submission" date="2021-05" db="EMBL/GenBank/DDBJ databases">
        <authorList>
            <person name="Pan Q."/>
            <person name="Jouanno E."/>
            <person name="Zahm M."/>
            <person name="Klopp C."/>
            <person name="Cabau C."/>
            <person name="Louis A."/>
            <person name="Berthelot C."/>
            <person name="Parey E."/>
            <person name="Roest Crollius H."/>
            <person name="Montfort J."/>
            <person name="Robinson-Rechavi M."/>
            <person name="Bouchez O."/>
            <person name="Lampietro C."/>
            <person name="Lopez Roques C."/>
            <person name="Donnadieu C."/>
            <person name="Postlethwait J."/>
            <person name="Bobe J."/>
            <person name="Dillon D."/>
            <person name="Chandos A."/>
            <person name="von Hippel F."/>
            <person name="Guiguen Y."/>
        </authorList>
    </citation>
    <scope>NUCLEOTIDE SEQUENCE</scope>
    <source>
        <strain evidence="1">YG-Jan2019</strain>
    </source>
</reference>
<dbReference type="Proteomes" id="UP001157502">
    <property type="component" value="Chromosome 37"/>
</dbReference>
<organism evidence="1 2">
    <name type="scientific">Dallia pectoralis</name>
    <name type="common">Alaska blackfish</name>
    <dbReference type="NCBI Taxonomy" id="75939"/>
    <lineage>
        <taxon>Eukaryota</taxon>
        <taxon>Metazoa</taxon>
        <taxon>Chordata</taxon>
        <taxon>Craniata</taxon>
        <taxon>Vertebrata</taxon>
        <taxon>Euteleostomi</taxon>
        <taxon>Actinopterygii</taxon>
        <taxon>Neopterygii</taxon>
        <taxon>Teleostei</taxon>
        <taxon>Protacanthopterygii</taxon>
        <taxon>Esociformes</taxon>
        <taxon>Umbridae</taxon>
        <taxon>Dallia</taxon>
    </lineage>
</organism>
<keyword evidence="2" id="KW-1185">Reference proteome</keyword>
<gene>
    <name evidence="1" type="ORF">DPEC_G00359100</name>
</gene>
<protein>
    <submittedName>
        <fullName evidence="1">Uncharacterized protein</fullName>
    </submittedName>
</protein>
<comment type="caution">
    <text evidence="1">The sequence shown here is derived from an EMBL/GenBank/DDBJ whole genome shotgun (WGS) entry which is preliminary data.</text>
</comment>
<proteinExistence type="predicted"/>
<sequence length="119" mass="13411">MQLSPTRRRRSPLFPQVWRPLCPGPTEPRGNNQREIKAEVEKRKSSRTEECPETFCSPESARGRVDAGAGGGRGRPGVKEEGRGKTCEEMTVTHRLMGGYGGGRWDRRTQRDLAEWDPC</sequence>
<accession>A0ACC2F0V3</accession>
<evidence type="ECO:0000313" key="2">
    <source>
        <dbReference type="Proteomes" id="UP001157502"/>
    </source>
</evidence>
<dbReference type="EMBL" id="CM055764">
    <property type="protein sequence ID" value="KAJ7984855.1"/>
    <property type="molecule type" value="Genomic_DNA"/>
</dbReference>
<name>A0ACC2F0V3_DALPE</name>
<evidence type="ECO:0000313" key="1">
    <source>
        <dbReference type="EMBL" id="KAJ7984855.1"/>
    </source>
</evidence>